<dbReference type="PANTHER" id="PTHR10383">
    <property type="entry name" value="SERINE INCORPORATOR"/>
    <property type="match status" value="1"/>
</dbReference>
<evidence type="ECO:0000256" key="2">
    <source>
        <dbReference type="ARBA" id="ARBA00006665"/>
    </source>
</evidence>
<feature type="transmembrane region" description="Helical" evidence="7">
    <location>
        <begin position="398"/>
        <end position="418"/>
    </location>
</feature>
<dbReference type="PROSITE" id="PS51257">
    <property type="entry name" value="PROKAR_LIPOPROTEIN"/>
    <property type="match status" value="1"/>
</dbReference>
<dbReference type="PANTHER" id="PTHR10383:SF9">
    <property type="entry name" value="SERINE INCORPORATOR, ISOFORM F"/>
    <property type="match status" value="1"/>
</dbReference>
<evidence type="ECO:0000256" key="7">
    <source>
        <dbReference type="SAM" id="Phobius"/>
    </source>
</evidence>
<accession>A0AAE1KQS3</accession>
<evidence type="ECO:0000313" key="8">
    <source>
        <dbReference type="EMBL" id="KAK3882576.1"/>
    </source>
</evidence>
<feature type="transmembrane region" description="Helical" evidence="7">
    <location>
        <begin position="438"/>
        <end position="461"/>
    </location>
</feature>
<dbReference type="Proteomes" id="UP001286313">
    <property type="component" value="Unassembled WGS sequence"/>
</dbReference>
<evidence type="ECO:0000256" key="3">
    <source>
        <dbReference type="ARBA" id="ARBA00022692"/>
    </source>
</evidence>
<comment type="subcellular location">
    <subcellularLocation>
        <location evidence="1">Membrane</location>
        <topology evidence="1">Multi-pass membrane protein</topology>
    </subcellularLocation>
</comment>
<keyword evidence="5 7" id="KW-0472">Membrane</keyword>
<evidence type="ECO:0000256" key="4">
    <source>
        <dbReference type="ARBA" id="ARBA00022989"/>
    </source>
</evidence>
<dbReference type="Pfam" id="PF03348">
    <property type="entry name" value="Serinc"/>
    <property type="match status" value="1"/>
</dbReference>
<feature type="compositionally biased region" description="Polar residues" evidence="6">
    <location>
        <begin position="509"/>
        <end position="521"/>
    </location>
</feature>
<evidence type="ECO:0008006" key="10">
    <source>
        <dbReference type="Google" id="ProtNLM"/>
    </source>
</evidence>
<feature type="transmembrane region" description="Helical" evidence="7">
    <location>
        <begin position="237"/>
        <end position="255"/>
    </location>
</feature>
<evidence type="ECO:0000256" key="6">
    <source>
        <dbReference type="SAM" id="MobiDB-lite"/>
    </source>
</evidence>
<feature type="transmembrane region" description="Helical" evidence="7">
    <location>
        <begin position="127"/>
        <end position="145"/>
    </location>
</feature>
<dbReference type="AlphaFoldDB" id="A0AAE1KQS3"/>
<feature type="transmembrane region" description="Helical" evidence="7">
    <location>
        <begin position="95"/>
        <end position="115"/>
    </location>
</feature>
<keyword evidence="9" id="KW-1185">Reference proteome</keyword>
<organism evidence="8 9">
    <name type="scientific">Petrolisthes cinctipes</name>
    <name type="common">Flat porcelain crab</name>
    <dbReference type="NCBI Taxonomy" id="88211"/>
    <lineage>
        <taxon>Eukaryota</taxon>
        <taxon>Metazoa</taxon>
        <taxon>Ecdysozoa</taxon>
        <taxon>Arthropoda</taxon>
        <taxon>Crustacea</taxon>
        <taxon>Multicrustacea</taxon>
        <taxon>Malacostraca</taxon>
        <taxon>Eumalacostraca</taxon>
        <taxon>Eucarida</taxon>
        <taxon>Decapoda</taxon>
        <taxon>Pleocyemata</taxon>
        <taxon>Anomura</taxon>
        <taxon>Galatheoidea</taxon>
        <taxon>Porcellanidae</taxon>
        <taxon>Petrolisthes</taxon>
    </lineage>
</organism>
<dbReference type="InterPro" id="IPR005016">
    <property type="entry name" value="TDE1/TMS"/>
</dbReference>
<proteinExistence type="inferred from homology"/>
<comment type="similarity">
    <text evidence="2">Belongs to the TDE1 family.</text>
</comment>
<evidence type="ECO:0000256" key="1">
    <source>
        <dbReference type="ARBA" id="ARBA00004141"/>
    </source>
</evidence>
<feature type="transmembrane region" description="Helical" evidence="7">
    <location>
        <begin position="267"/>
        <end position="287"/>
    </location>
</feature>
<keyword evidence="3 7" id="KW-0812">Transmembrane</keyword>
<feature type="transmembrane region" description="Helical" evidence="7">
    <location>
        <begin position="199"/>
        <end position="225"/>
    </location>
</feature>
<evidence type="ECO:0000256" key="5">
    <source>
        <dbReference type="ARBA" id="ARBA00023136"/>
    </source>
</evidence>
<dbReference type="GO" id="GO:0016020">
    <property type="term" value="C:membrane"/>
    <property type="evidence" value="ECO:0007669"/>
    <property type="project" value="UniProtKB-SubCell"/>
</dbReference>
<evidence type="ECO:0000313" key="9">
    <source>
        <dbReference type="Proteomes" id="UP001286313"/>
    </source>
</evidence>
<gene>
    <name evidence="8" type="ORF">Pcinc_013054</name>
</gene>
<comment type="caution">
    <text evidence="8">The sequence shown here is derived from an EMBL/GenBank/DDBJ whole genome shotgun (WGS) entry which is preliminary data.</text>
</comment>
<feature type="region of interest" description="Disordered" evidence="6">
    <location>
        <begin position="500"/>
        <end position="521"/>
    </location>
</feature>
<feature type="transmembrane region" description="Helical" evidence="7">
    <location>
        <begin position="38"/>
        <end position="57"/>
    </location>
</feature>
<name>A0AAE1KQS3_PETCI</name>
<keyword evidence="4 7" id="KW-1133">Transmembrane helix</keyword>
<protein>
    <recommendedName>
        <fullName evidence="10">Serine incorporator</fullName>
    </recommendedName>
</protein>
<dbReference type="EMBL" id="JAWQEG010001079">
    <property type="protein sequence ID" value="KAK3882576.1"/>
    <property type="molecule type" value="Genomic_DNA"/>
</dbReference>
<feature type="transmembrane region" description="Helical" evidence="7">
    <location>
        <begin position="157"/>
        <end position="179"/>
    </location>
</feature>
<sequence length="521" mass="57733">METRSCCRAQVGCLCGTSSCRLCCRVCPSVMESTSTRIVYIIFLMCSVAVMALMMSVKVQQSIMQMFPDHNEVCELLGAGDGCQAALGYMAVYRLGFGITCYHFLLMIITCGVKSSRDCRGGFHNGMWFYKGLILLVFCFGAFFIPDPTDIFINVWMYTAMAGAASFIIIQLFLLVFLYHSWTDKLVARVDNGGSTFLWYGVVALTASVWIYLLCAAGIFLLFYYFAAAEGCSHNSWFIIVNVFACVVVTVISVAKRGPKDVRLRLLHSSLLSVYVTYLTWSAIISAPRRHQKFSMSHRPDIWIGAGHDSREGVALPGQEYYCGPDDDEDETFSDEIMPYVSLVLTFATVVYSAVGTASPSNCQAIEFPSCPSQQSVQRHKVEDVGGQKVVRNETEGLAYSYPLFHIMIGLASLFLMMSLTDWYTPSTARLMSFGRSWAAVWIKMGSSWMCVVIYITVTLFPTMLPNANRRTGPASITVVNGYAGSLRGSLRSLDVDDDDEEAVPLSPSKPTNTIHQETTV</sequence>
<reference evidence="8" key="1">
    <citation type="submission" date="2023-10" db="EMBL/GenBank/DDBJ databases">
        <title>Genome assemblies of two species of porcelain crab, Petrolisthes cinctipes and Petrolisthes manimaculis (Anomura: Porcellanidae).</title>
        <authorList>
            <person name="Angst P."/>
        </authorList>
    </citation>
    <scope>NUCLEOTIDE SEQUENCE</scope>
    <source>
        <strain evidence="8">PB745_01</strain>
        <tissue evidence="8">Gill</tissue>
    </source>
</reference>